<proteinExistence type="predicted"/>
<dbReference type="AlphaFoldDB" id="A0A5Q0BP19"/>
<dbReference type="KEGG" id="mmob:F6R98_16380"/>
<feature type="domain" description="HDOD" evidence="1">
    <location>
        <begin position="9"/>
        <end position="208"/>
    </location>
</feature>
<dbReference type="Proteomes" id="UP000325755">
    <property type="component" value="Chromosome"/>
</dbReference>
<evidence type="ECO:0000313" key="2">
    <source>
        <dbReference type="EMBL" id="QFY44011.1"/>
    </source>
</evidence>
<keyword evidence="3" id="KW-1185">Reference proteome</keyword>
<dbReference type="RefSeq" id="WP_153249981.1">
    <property type="nucleotide sequence ID" value="NZ_CP044205.1"/>
</dbReference>
<gene>
    <name evidence="2" type="ORF">F6R98_16380</name>
</gene>
<dbReference type="PROSITE" id="PS51833">
    <property type="entry name" value="HDOD"/>
    <property type="match status" value="1"/>
</dbReference>
<name>A0A5Q0BP19_9GAMM</name>
<dbReference type="PANTHER" id="PTHR33525">
    <property type="match status" value="1"/>
</dbReference>
<dbReference type="InParanoid" id="A0A5Q0BP19"/>
<dbReference type="SUPFAM" id="SSF109604">
    <property type="entry name" value="HD-domain/PDEase-like"/>
    <property type="match status" value="1"/>
</dbReference>
<evidence type="ECO:0000259" key="1">
    <source>
        <dbReference type="PROSITE" id="PS51833"/>
    </source>
</evidence>
<dbReference type="Pfam" id="PF08668">
    <property type="entry name" value="HDOD"/>
    <property type="match status" value="1"/>
</dbReference>
<dbReference type="InterPro" id="IPR052340">
    <property type="entry name" value="RNase_Y/CdgJ"/>
</dbReference>
<dbReference type="InterPro" id="IPR013976">
    <property type="entry name" value="HDOD"/>
</dbReference>
<dbReference type="InterPro" id="IPR003607">
    <property type="entry name" value="HD/PDEase_dom"/>
</dbReference>
<dbReference type="EMBL" id="CP044205">
    <property type="protein sequence ID" value="QFY44011.1"/>
    <property type="molecule type" value="Genomic_DNA"/>
</dbReference>
<dbReference type="PANTHER" id="PTHR33525:SF3">
    <property type="entry name" value="RIBONUCLEASE Y"/>
    <property type="match status" value="1"/>
</dbReference>
<evidence type="ECO:0000313" key="3">
    <source>
        <dbReference type="Proteomes" id="UP000325755"/>
    </source>
</evidence>
<sequence>MLNYKSGRLPSLPMVAQKILALNMDNDRDQDALVPAICQCPVTTARIVAMANSAGYGVPGHTVTSVKEAVQRIGLRKAYNSALASALFSMGKQTGKNRLNRDRLWAHNTEVTRVMREIALCLPAVARPTEADIALTGLLHDMGFIIYDALEPTASTDFFKELSKETGDLKALSLQIFEITHEEVGAEVLKLWGIPENIVEAVRHHHDVHSKRGKLSALVVVAEALLRFSDFGYERHAQAISDADVARLLDIDIAQVVVIVGELRKKGLPVIM</sequence>
<reference evidence="2 3" key="1">
    <citation type="submission" date="2019-09" db="EMBL/GenBank/DDBJ databases">
        <title>Ecophysiology of the spiral-shaped methanotroph Methylospira mobilis as revealed by the complete genome sequence.</title>
        <authorList>
            <person name="Oshkin I.Y."/>
            <person name="Dedysh S.N."/>
            <person name="Miroshnikov K."/>
            <person name="Danilova O.V."/>
            <person name="Hakobyan A."/>
            <person name="Liesack W."/>
        </authorList>
    </citation>
    <scope>NUCLEOTIDE SEQUENCE [LARGE SCALE GENOMIC DNA]</scope>
    <source>
        <strain evidence="2 3">Shm1</strain>
    </source>
</reference>
<dbReference type="OrthoDB" id="9770715at2"/>
<protein>
    <submittedName>
        <fullName evidence="2">HDOD domain-containing protein</fullName>
    </submittedName>
</protein>
<dbReference type="CDD" id="cd00077">
    <property type="entry name" value="HDc"/>
    <property type="match status" value="1"/>
</dbReference>
<dbReference type="Gene3D" id="1.10.3210.10">
    <property type="entry name" value="Hypothetical protein af1432"/>
    <property type="match status" value="1"/>
</dbReference>
<accession>A0A5Q0BP19</accession>
<organism evidence="2 3">
    <name type="scientific">Candidatus Methylospira mobilis</name>
    <dbReference type="NCBI Taxonomy" id="1808979"/>
    <lineage>
        <taxon>Bacteria</taxon>
        <taxon>Pseudomonadati</taxon>
        <taxon>Pseudomonadota</taxon>
        <taxon>Gammaproteobacteria</taxon>
        <taxon>Methylococcales</taxon>
        <taxon>Methylococcaceae</taxon>
        <taxon>Candidatus Methylospira</taxon>
    </lineage>
</organism>